<dbReference type="Pfam" id="PF00884">
    <property type="entry name" value="Sulfatase"/>
    <property type="match status" value="1"/>
</dbReference>
<comment type="similarity">
    <text evidence="1">Belongs to the sulfatase family.</text>
</comment>
<dbReference type="SUPFAM" id="SSF53649">
    <property type="entry name" value="Alkaline phosphatase-like"/>
    <property type="match status" value="1"/>
</dbReference>
<dbReference type="Gene3D" id="3.40.720.10">
    <property type="entry name" value="Alkaline Phosphatase, subunit A"/>
    <property type="match status" value="1"/>
</dbReference>
<name>A0A918XME8_9GAMM</name>
<keyword evidence="5" id="KW-0732">Signal</keyword>
<dbReference type="Gene3D" id="3.30.1120.10">
    <property type="match status" value="1"/>
</dbReference>
<sequence>MMYALLRIRGLSVAALSLFLTTSFASLSLAQETLPFPSKPSDSIAKRTIQDSVYKPGPQVNRLSENAPNIVVVLIDDVGPAQSSTFGGDIATPTMDRLVAEGIAYTRFHTTAMCSPTRASLLTGRNHHWVGNGQIAELANDWDGYSGVIPKTSATVAEVLNNYGYRTGAWGKWHNTPATETTAAGPFDNWPTGYGFDYFYGFLAGEASQWSPNLVRNTTYVDHPKTSGGNEHYHISEDLADDAIKWLREHNAFAPDKPFFMYWAPGAVHGPHQVPKEWADKYSGVYDAGWDAARERYFANAKAKGWIPKDAELTPRSETMVGWDEIPEGERDFQRRLMEVFAGFTEHVDAQVGRVVDEIDNLGYGDNTLIFYIWGDNGASAEGQSGTISELLAQNGIPTTTTQHINALEELGGLEVLGSELTDNMYHSGWAWAGATPYKSTKLVAAHFGGTRNPMAVRWPAQITPGTPNRSQFHHVNDVVPTIYEVLNITPPNTVNGFAQDPIHGVSMAYTFDDPTAAGELSTQYFEIMGSRGIYHDGWFASAFGPRTPWVPGLPAGFFNEKGQLAWHPDNDVWELYNLEDDWSQSNDLAAEMPEKLSEMQALFEREFERNRGFPVGGGLFVPVMRPDLAPKSPYREWKLSGDINRMPSFVAPRIGAQANRVTMDVNVPKNAEGVLYALGGFAGGVAVYVVDGILSFEYNLFQIERTHIRADNRLSEGLHRIEVITEIIDASRAAPIRVTLMVDGEAVADGVVPVTAQLGFAPNETFDVGVDLQSPVSIDYYDRGAFAFNGEISVVQVKYTD</sequence>
<feature type="domain" description="Sulfatase N-terminal" evidence="6">
    <location>
        <begin position="68"/>
        <end position="489"/>
    </location>
</feature>
<evidence type="ECO:0000256" key="2">
    <source>
        <dbReference type="ARBA" id="ARBA00022723"/>
    </source>
</evidence>
<dbReference type="EMBL" id="BMYM01000002">
    <property type="protein sequence ID" value="GHD37028.1"/>
    <property type="molecule type" value="Genomic_DNA"/>
</dbReference>
<gene>
    <name evidence="7" type="ORF">GCM10007053_26130</name>
</gene>
<dbReference type="AlphaFoldDB" id="A0A918XME8"/>
<dbReference type="PANTHER" id="PTHR42693:SF43">
    <property type="entry name" value="BLL2667 PROTEIN"/>
    <property type="match status" value="1"/>
</dbReference>
<evidence type="ECO:0000256" key="4">
    <source>
        <dbReference type="ARBA" id="ARBA00022837"/>
    </source>
</evidence>
<keyword evidence="3" id="KW-0378">Hydrolase</keyword>
<evidence type="ECO:0000256" key="3">
    <source>
        <dbReference type="ARBA" id="ARBA00022801"/>
    </source>
</evidence>
<dbReference type="GO" id="GO:0016787">
    <property type="term" value="F:hydrolase activity"/>
    <property type="evidence" value="ECO:0007669"/>
    <property type="project" value="UniProtKB-KW"/>
</dbReference>
<feature type="signal peptide" evidence="5">
    <location>
        <begin position="1"/>
        <end position="25"/>
    </location>
</feature>
<keyword evidence="2" id="KW-0479">Metal-binding</keyword>
<dbReference type="CDD" id="cd16025">
    <property type="entry name" value="PAS_like"/>
    <property type="match status" value="1"/>
</dbReference>
<dbReference type="InterPro" id="IPR000917">
    <property type="entry name" value="Sulfatase_N"/>
</dbReference>
<keyword evidence="8" id="KW-1185">Reference proteome</keyword>
<proteinExistence type="inferred from homology"/>
<keyword evidence="4" id="KW-0106">Calcium</keyword>
<dbReference type="RefSeq" id="WP_229802753.1">
    <property type="nucleotide sequence ID" value="NZ_BMYM01000002.1"/>
</dbReference>
<dbReference type="GO" id="GO:0046872">
    <property type="term" value="F:metal ion binding"/>
    <property type="evidence" value="ECO:0007669"/>
    <property type="project" value="UniProtKB-KW"/>
</dbReference>
<evidence type="ECO:0000259" key="6">
    <source>
        <dbReference type="Pfam" id="PF00884"/>
    </source>
</evidence>
<dbReference type="InterPro" id="IPR024607">
    <property type="entry name" value="Sulfatase_CS"/>
</dbReference>
<reference evidence="7" key="1">
    <citation type="journal article" date="2014" name="Int. J. Syst. Evol. Microbiol.">
        <title>Complete genome sequence of Corynebacterium casei LMG S-19264T (=DSM 44701T), isolated from a smear-ripened cheese.</title>
        <authorList>
            <consortium name="US DOE Joint Genome Institute (JGI-PGF)"/>
            <person name="Walter F."/>
            <person name="Albersmeier A."/>
            <person name="Kalinowski J."/>
            <person name="Ruckert C."/>
        </authorList>
    </citation>
    <scope>NUCLEOTIDE SEQUENCE</scope>
    <source>
        <strain evidence="7">KCTC 23430</strain>
    </source>
</reference>
<dbReference type="PANTHER" id="PTHR42693">
    <property type="entry name" value="ARYLSULFATASE FAMILY MEMBER"/>
    <property type="match status" value="1"/>
</dbReference>
<dbReference type="PROSITE" id="PS00523">
    <property type="entry name" value="SULFATASE_1"/>
    <property type="match status" value="1"/>
</dbReference>
<comment type="caution">
    <text evidence="7">The sequence shown here is derived from an EMBL/GenBank/DDBJ whole genome shotgun (WGS) entry which is preliminary data.</text>
</comment>
<dbReference type="Proteomes" id="UP000644693">
    <property type="component" value="Unassembled WGS sequence"/>
</dbReference>
<dbReference type="InterPro" id="IPR017850">
    <property type="entry name" value="Alkaline_phosphatase_core_sf"/>
</dbReference>
<evidence type="ECO:0000313" key="8">
    <source>
        <dbReference type="Proteomes" id="UP000644693"/>
    </source>
</evidence>
<organism evidence="7 8">
    <name type="scientific">Parahalioglobus pacificus</name>
    <dbReference type="NCBI Taxonomy" id="930806"/>
    <lineage>
        <taxon>Bacteria</taxon>
        <taxon>Pseudomonadati</taxon>
        <taxon>Pseudomonadota</taxon>
        <taxon>Gammaproteobacteria</taxon>
        <taxon>Cellvibrionales</taxon>
        <taxon>Halieaceae</taxon>
        <taxon>Parahalioglobus</taxon>
    </lineage>
</organism>
<dbReference type="InterPro" id="IPR050738">
    <property type="entry name" value="Sulfatase"/>
</dbReference>
<protein>
    <submittedName>
        <fullName evidence="7">Arylsulfatase</fullName>
    </submittedName>
</protein>
<evidence type="ECO:0000313" key="7">
    <source>
        <dbReference type="EMBL" id="GHD37028.1"/>
    </source>
</evidence>
<evidence type="ECO:0000256" key="1">
    <source>
        <dbReference type="ARBA" id="ARBA00008779"/>
    </source>
</evidence>
<accession>A0A918XME8</accession>
<evidence type="ECO:0000256" key="5">
    <source>
        <dbReference type="SAM" id="SignalP"/>
    </source>
</evidence>
<feature type="chain" id="PRO_5037208548" evidence="5">
    <location>
        <begin position="26"/>
        <end position="802"/>
    </location>
</feature>
<reference evidence="7" key="2">
    <citation type="submission" date="2020-09" db="EMBL/GenBank/DDBJ databases">
        <authorList>
            <person name="Sun Q."/>
            <person name="Kim S."/>
        </authorList>
    </citation>
    <scope>NUCLEOTIDE SEQUENCE</scope>
    <source>
        <strain evidence="7">KCTC 23430</strain>
    </source>
</reference>